<evidence type="ECO:0000313" key="7">
    <source>
        <dbReference type="Proteomes" id="UP000321425"/>
    </source>
</evidence>
<feature type="domain" description="DUF8173" evidence="3">
    <location>
        <begin position="240"/>
        <end position="383"/>
    </location>
</feature>
<evidence type="ECO:0000313" key="5">
    <source>
        <dbReference type="EMBL" id="SEM03755.1"/>
    </source>
</evidence>
<organism evidence="5 6">
    <name type="scientific">Alkalibacterium putridalgicola</name>
    <dbReference type="NCBI Taxonomy" id="426703"/>
    <lineage>
        <taxon>Bacteria</taxon>
        <taxon>Bacillati</taxon>
        <taxon>Bacillota</taxon>
        <taxon>Bacilli</taxon>
        <taxon>Lactobacillales</taxon>
        <taxon>Carnobacteriaceae</taxon>
        <taxon>Alkalibacterium</taxon>
    </lineage>
</organism>
<gene>
    <name evidence="4" type="ORF">APU01nite_16970</name>
    <name evidence="5" type="ORF">SAMN04488100_12148</name>
</gene>
<evidence type="ECO:0000259" key="3">
    <source>
        <dbReference type="Pfam" id="PF26514"/>
    </source>
</evidence>
<feature type="chain" id="PRO_5039012842" description="DUF8173 domain-containing protein" evidence="2">
    <location>
        <begin position="28"/>
        <end position="395"/>
    </location>
</feature>
<dbReference type="InterPro" id="IPR058486">
    <property type="entry name" value="DUF8173"/>
</dbReference>
<dbReference type="STRING" id="426703.SAMN04488100_12148"/>
<dbReference type="Proteomes" id="UP000198548">
    <property type="component" value="Unassembled WGS sequence"/>
</dbReference>
<dbReference type="EMBL" id="FOBL01000021">
    <property type="protein sequence ID" value="SEM03755.1"/>
    <property type="molecule type" value="Genomic_DNA"/>
</dbReference>
<keyword evidence="7" id="KW-1185">Reference proteome</keyword>
<feature type="transmembrane region" description="Helical" evidence="1">
    <location>
        <begin position="281"/>
        <end position="302"/>
    </location>
</feature>
<evidence type="ECO:0000256" key="2">
    <source>
        <dbReference type="SAM" id="SignalP"/>
    </source>
</evidence>
<reference evidence="5 6" key="1">
    <citation type="submission" date="2016-10" db="EMBL/GenBank/DDBJ databases">
        <authorList>
            <person name="de Groot N.N."/>
        </authorList>
    </citation>
    <scope>NUCLEOTIDE SEQUENCE [LARGE SCALE GENOMIC DNA]</scope>
    <source>
        <strain evidence="5 6">DSM 19182</strain>
    </source>
</reference>
<proteinExistence type="predicted"/>
<name>A0A1H7V4M0_9LACT</name>
<dbReference type="AlphaFoldDB" id="A0A1H7V4M0"/>
<keyword evidence="1" id="KW-1133">Transmembrane helix</keyword>
<evidence type="ECO:0000256" key="1">
    <source>
        <dbReference type="SAM" id="Phobius"/>
    </source>
</evidence>
<keyword evidence="2" id="KW-0732">Signal</keyword>
<dbReference type="Pfam" id="PF26514">
    <property type="entry name" value="DUF8173"/>
    <property type="match status" value="1"/>
</dbReference>
<dbReference type="Proteomes" id="UP000321425">
    <property type="component" value="Unassembled WGS sequence"/>
</dbReference>
<feature type="transmembrane region" description="Helical" evidence="1">
    <location>
        <begin position="308"/>
        <end position="334"/>
    </location>
</feature>
<keyword evidence="1" id="KW-0812">Transmembrane</keyword>
<dbReference type="EMBL" id="BJUX01000020">
    <property type="protein sequence ID" value="GEK89658.1"/>
    <property type="molecule type" value="Genomic_DNA"/>
</dbReference>
<feature type="signal peptide" evidence="2">
    <location>
        <begin position="1"/>
        <end position="27"/>
    </location>
</feature>
<sequence>MKQISNKLSKRKLSVIIFFLLSLVVMAGTVSAQPHVFNREARHTHQEGETIDGPGFFAGDTVQIDGDINGTTFASGDQIEVNGDINGALFVIGESVRVNGEVNGNVYGLGQKIRFSGQNDGEVFLAGETVTIDQEAQTGRDLFVAGMDVLIYGEVPRHLFLAGESVTLNSMIGGDANVTGEDITLNDSASIEGDFIYESPNEANMSQNATVAGQTDYTEREPWDNMEWTIGQQEKWLFRVLFALWSLISALVVWLVIRLLRPHFWTDNTRPISTIPLKTMGFGLLALIATPFLIILLMVTLIGIPMGIILALLYGIALYIAKIIVALFIGSLILKAYDRESLGKEFLLVLLGLFILELLMLIPYIGWIFGFIVAITGLGALLVHRREPTEHEATY</sequence>
<evidence type="ECO:0000313" key="6">
    <source>
        <dbReference type="Proteomes" id="UP000198548"/>
    </source>
</evidence>
<evidence type="ECO:0000313" key="4">
    <source>
        <dbReference type="EMBL" id="GEK89658.1"/>
    </source>
</evidence>
<keyword evidence="1" id="KW-0472">Membrane</keyword>
<protein>
    <recommendedName>
        <fullName evidence="3">DUF8173 domain-containing protein</fullName>
    </recommendedName>
</protein>
<accession>A0A1H7V4M0</accession>
<feature type="transmembrane region" description="Helical" evidence="1">
    <location>
        <begin position="236"/>
        <end position="260"/>
    </location>
</feature>
<dbReference type="RefSeq" id="WP_091488716.1">
    <property type="nucleotide sequence ID" value="NZ_BJUX01000020.1"/>
</dbReference>
<feature type="transmembrane region" description="Helical" evidence="1">
    <location>
        <begin position="346"/>
        <end position="362"/>
    </location>
</feature>
<reference evidence="4 7" key="2">
    <citation type="submission" date="2019-07" db="EMBL/GenBank/DDBJ databases">
        <title>Whole genome shotgun sequence of Alkalibacterium putridalgicola NBRC 103243.</title>
        <authorList>
            <person name="Hosoyama A."/>
            <person name="Uohara A."/>
            <person name="Ohji S."/>
            <person name="Ichikawa N."/>
        </authorList>
    </citation>
    <scope>NUCLEOTIDE SEQUENCE [LARGE SCALE GENOMIC DNA]</scope>
    <source>
        <strain evidence="4 7">NBRC 103243</strain>
    </source>
</reference>
<dbReference type="OrthoDB" id="2155342at2"/>